<feature type="region of interest" description="Disordered" evidence="1">
    <location>
        <begin position="247"/>
        <end position="270"/>
    </location>
</feature>
<keyword evidence="3" id="KW-1185">Reference proteome</keyword>
<dbReference type="EMBL" id="MU865931">
    <property type="protein sequence ID" value="KAK4450666.1"/>
    <property type="molecule type" value="Genomic_DNA"/>
</dbReference>
<reference evidence="2" key="2">
    <citation type="submission" date="2023-05" db="EMBL/GenBank/DDBJ databases">
        <authorList>
            <consortium name="Lawrence Berkeley National Laboratory"/>
            <person name="Steindorff A."/>
            <person name="Hensen N."/>
            <person name="Bonometti L."/>
            <person name="Westerberg I."/>
            <person name="Brannstrom I.O."/>
            <person name="Guillou S."/>
            <person name="Cros-Aarteil S."/>
            <person name="Calhoun S."/>
            <person name="Haridas S."/>
            <person name="Kuo A."/>
            <person name="Mondo S."/>
            <person name="Pangilinan J."/>
            <person name="Riley R."/>
            <person name="Labutti K."/>
            <person name="Andreopoulos B."/>
            <person name="Lipzen A."/>
            <person name="Chen C."/>
            <person name="Yanf M."/>
            <person name="Daum C."/>
            <person name="Ng V."/>
            <person name="Clum A."/>
            <person name="Ohm R."/>
            <person name="Martin F."/>
            <person name="Silar P."/>
            <person name="Natvig D."/>
            <person name="Lalanne C."/>
            <person name="Gautier V."/>
            <person name="Ament-Velasquez S.L."/>
            <person name="Kruys A."/>
            <person name="Hutchinson M.I."/>
            <person name="Powell A.J."/>
            <person name="Barry K."/>
            <person name="Miller A.N."/>
            <person name="Grigoriev I.V."/>
            <person name="Debuchy R."/>
            <person name="Gladieux P."/>
            <person name="Thoren M.H."/>
            <person name="Johannesson H."/>
        </authorList>
    </citation>
    <scope>NUCLEOTIDE SEQUENCE</scope>
    <source>
        <strain evidence="2">PSN243</strain>
    </source>
</reference>
<organism evidence="2 3">
    <name type="scientific">Podospora aff. communis PSN243</name>
    <dbReference type="NCBI Taxonomy" id="3040156"/>
    <lineage>
        <taxon>Eukaryota</taxon>
        <taxon>Fungi</taxon>
        <taxon>Dikarya</taxon>
        <taxon>Ascomycota</taxon>
        <taxon>Pezizomycotina</taxon>
        <taxon>Sordariomycetes</taxon>
        <taxon>Sordariomycetidae</taxon>
        <taxon>Sordariales</taxon>
        <taxon>Podosporaceae</taxon>
        <taxon>Podospora</taxon>
    </lineage>
</organism>
<dbReference type="AlphaFoldDB" id="A0AAV9GVS9"/>
<evidence type="ECO:0008006" key="4">
    <source>
        <dbReference type="Google" id="ProtNLM"/>
    </source>
</evidence>
<feature type="compositionally biased region" description="Basic and acidic residues" evidence="1">
    <location>
        <begin position="256"/>
        <end position="266"/>
    </location>
</feature>
<dbReference type="Proteomes" id="UP001321760">
    <property type="component" value="Unassembled WGS sequence"/>
</dbReference>
<accession>A0AAV9GVS9</accession>
<feature type="region of interest" description="Disordered" evidence="1">
    <location>
        <begin position="1"/>
        <end position="123"/>
    </location>
</feature>
<feature type="compositionally biased region" description="Polar residues" evidence="1">
    <location>
        <begin position="52"/>
        <end position="62"/>
    </location>
</feature>
<feature type="region of interest" description="Disordered" evidence="1">
    <location>
        <begin position="136"/>
        <end position="233"/>
    </location>
</feature>
<feature type="compositionally biased region" description="Basic and acidic residues" evidence="1">
    <location>
        <begin position="103"/>
        <end position="115"/>
    </location>
</feature>
<feature type="compositionally biased region" description="Polar residues" evidence="1">
    <location>
        <begin position="13"/>
        <end position="26"/>
    </location>
</feature>
<gene>
    <name evidence="2" type="ORF">QBC34DRAFT_62099</name>
</gene>
<evidence type="ECO:0000256" key="1">
    <source>
        <dbReference type="SAM" id="MobiDB-lite"/>
    </source>
</evidence>
<feature type="compositionally biased region" description="Low complexity" evidence="1">
    <location>
        <begin position="85"/>
        <end position="99"/>
    </location>
</feature>
<evidence type="ECO:0000313" key="3">
    <source>
        <dbReference type="Proteomes" id="UP001321760"/>
    </source>
</evidence>
<evidence type="ECO:0000313" key="2">
    <source>
        <dbReference type="EMBL" id="KAK4450666.1"/>
    </source>
</evidence>
<sequence>MPLQDQYPRPQPRCQSSDTQSSNTPLTMAEPSATMLVPPACADMSVVELRGQSLSHSRQGPSDPTAAPVSGDASQPGCANSECDAPNAAKTVATATPVVIEGGGRHPNLDRDSKTKGVSKPKKVLRDSACFVTPPSLLRPKAARPLPPSLSTAATPVSTDPRPEFTSHSVSSHRAAPVSHDDPADNATIVASPAATATRGSIDHGSPSQRAETTRSRYSKGLSQEELSNVRREEDRRVLQIALDSGAFKFPPKNTGETEKPRELPRRIPFRAPPPIGSIVTLKLTEARLDQRAEYWKPFVPRIEEERRQIAMVKQEALDRLASKMAIEKGIKQVRMSIKHRFGRMVCIKDSLPCLKVLLDSAEKADKDIANLHAEWRQRVINLNAFIEESLRPEYHWNEVEEERKAAQRAEDAKRAEYRSANRLAGWGELPYPDDLAPDQRLTPTTTQLVAVPAWFEAVDASGVVKLSGEHPEQRYTELLNTVHKLEARLEEEVTCEIKPAQESKKLRKQWHDPNQGWPHPNWQKHGGWWVCRTGPSATMMEKECTICPVKRDTGISTKQGPSQAKPTTKETYDKILAEVQKAMCLQMKKDKEAVKVALRREREVRQATVYRNGWDGYLPYRS</sequence>
<comment type="caution">
    <text evidence="2">The sequence shown here is derived from an EMBL/GenBank/DDBJ whole genome shotgun (WGS) entry which is preliminary data.</text>
</comment>
<proteinExistence type="predicted"/>
<reference evidence="2" key="1">
    <citation type="journal article" date="2023" name="Mol. Phylogenet. Evol.">
        <title>Genome-scale phylogeny and comparative genomics of the fungal order Sordariales.</title>
        <authorList>
            <person name="Hensen N."/>
            <person name="Bonometti L."/>
            <person name="Westerberg I."/>
            <person name="Brannstrom I.O."/>
            <person name="Guillou S."/>
            <person name="Cros-Aarteil S."/>
            <person name="Calhoun S."/>
            <person name="Haridas S."/>
            <person name="Kuo A."/>
            <person name="Mondo S."/>
            <person name="Pangilinan J."/>
            <person name="Riley R."/>
            <person name="LaButti K."/>
            <person name="Andreopoulos B."/>
            <person name="Lipzen A."/>
            <person name="Chen C."/>
            <person name="Yan M."/>
            <person name="Daum C."/>
            <person name="Ng V."/>
            <person name="Clum A."/>
            <person name="Steindorff A."/>
            <person name="Ohm R.A."/>
            <person name="Martin F."/>
            <person name="Silar P."/>
            <person name="Natvig D.O."/>
            <person name="Lalanne C."/>
            <person name="Gautier V."/>
            <person name="Ament-Velasquez S.L."/>
            <person name="Kruys A."/>
            <person name="Hutchinson M.I."/>
            <person name="Powell A.J."/>
            <person name="Barry K."/>
            <person name="Miller A.N."/>
            <person name="Grigoriev I.V."/>
            <person name="Debuchy R."/>
            <person name="Gladieux P."/>
            <person name="Hiltunen Thoren M."/>
            <person name="Johannesson H."/>
        </authorList>
    </citation>
    <scope>NUCLEOTIDE SEQUENCE</scope>
    <source>
        <strain evidence="2">PSN243</strain>
    </source>
</reference>
<name>A0AAV9GVS9_9PEZI</name>
<protein>
    <recommendedName>
        <fullName evidence="4">RanBP2-type domain-containing protein</fullName>
    </recommendedName>
</protein>